<dbReference type="GO" id="GO:0044281">
    <property type="term" value="P:small molecule metabolic process"/>
    <property type="evidence" value="ECO:0007669"/>
    <property type="project" value="UniProtKB-ARBA"/>
</dbReference>
<comment type="caution">
    <text evidence="5">The sequence shown here is derived from an EMBL/GenBank/DDBJ whole genome shotgun (WGS) entry which is preliminary data.</text>
</comment>
<keyword evidence="6" id="KW-1185">Reference proteome</keyword>
<dbReference type="SFLD" id="SFLDS00003">
    <property type="entry name" value="Haloacid_Dehalogenase"/>
    <property type="match status" value="1"/>
</dbReference>
<dbReference type="PANTHER" id="PTHR46470:SF2">
    <property type="entry name" value="GLYCERALDEHYDE 3-PHOSPHATE PHOSPHATASE"/>
    <property type="match status" value="1"/>
</dbReference>
<dbReference type="Proteomes" id="UP000681414">
    <property type="component" value="Unassembled WGS sequence"/>
</dbReference>
<dbReference type="InterPro" id="IPR041492">
    <property type="entry name" value="HAD_2"/>
</dbReference>
<evidence type="ECO:0000256" key="1">
    <source>
        <dbReference type="ARBA" id="ARBA00001946"/>
    </source>
</evidence>
<dbReference type="InterPro" id="IPR051400">
    <property type="entry name" value="HAD-like_hydrolase"/>
</dbReference>
<dbReference type="PANTHER" id="PTHR46470">
    <property type="entry name" value="N-ACYLNEURAMINATE-9-PHOSPHATASE"/>
    <property type="match status" value="1"/>
</dbReference>
<name>A0A942YI38_9BACI</name>
<keyword evidence="3 5" id="KW-0378">Hydrolase</keyword>
<dbReference type="PRINTS" id="PR00413">
    <property type="entry name" value="HADHALOGNASE"/>
</dbReference>
<comment type="cofactor">
    <cofactor evidence="1">
        <name>Mg(2+)</name>
        <dbReference type="ChEBI" id="CHEBI:18420"/>
    </cofactor>
</comment>
<reference evidence="5 6" key="1">
    <citation type="submission" date="2021-05" db="EMBL/GenBank/DDBJ databases">
        <title>Novel Bacillus species.</title>
        <authorList>
            <person name="Liu G."/>
        </authorList>
    </citation>
    <scope>NUCLEOTIDE SEQUENCE [LARGE SCALE GENOMIC DNA]</scope>
    <source>
        <strain evidence="6">FJAT-49780</strain>
    </source>
</reference>
<dbReference type="SFLD" id="SFLDG01129">
    <property type="entry name" value="C1.5:_HAD__Beta-PGM__Phosphata"/>
    <property type="match status" value="1"/>
</dbReference>
<dbReference type="InterPro" id="IPR023214">
    <property type="entry name" value="HAD_sf"/>
</dbReference>
<dbReference type="SFLD" id="SFLDG01135">
    <property type="entry name" value="C1.5.6:_HAD__Beta-PGM__Phospha"/>
    <property type="match status" value="1"/>
</dbReference>
<dbReference type="NCBIfam" id="TIGR01549">
    <property type="entry name" value="HAD-SF-IA-v1"/>
    <property type="match status" value="1"/>
</dbReference>
<proteinExistence type="predicted"/>
<keyword evidence="4" id="KW-0460">Magnesium</keyword>
<evidence type="ECO:0000256" key="2">
    <source>
        <dbReference type="ARBA" id="ARBA00022723"/>
    </source>
</evidence>
<evidence type="ECO:0000313" key="6">
    <source>
        <dbReference type="Proteomes" id="UP000681414"/>
    </source>
</evidence>
<accession>A0A942YI38</accession>
<gene>
    <name evidence="5" type="ORF">KHA97_15750</name>
</gene>
<evidence type="ECO:0000256" key="4">
    <source>
        <dbReference type="ARBA" id="ARBA00022842"/>
    </source>
</evidence>
<dbReference type="Gene3D" id="1.10.150.520">
    <property type="match status" value="1"/>
</dbReference>
<dbReference type="InterPro" id="IPR006439">
    <property type="entry name" value="HAD-SF_hydro_IA"/>
</dbReference>
<dbReference type="RefSeq" id="WP_213125646.1">
    <property type="nucleotide sequence ID" value="NZ_JAGYPG010000002.1"/>
</dbReference>
<evidence type="ECO:0000256" key="3">
    <source>
        <dbReference type="ARBA" id="ARBA00022801"/>
    </source>
</evidence>
<dbReference type="Gene3D" id="3.40.50.1000">
    <property type="entry name" value="HAD superfamily/HAD-like"/>
    <property type="match status" value="1"/>
</dbReference>
<dbReference type="GO" id="GO:0046872">
    <property type="term" value="F:metal ion binding"/>
    <property type="evidence" value="ECO:0007669"/>
    <property type="project" value="UniProtKB-KW"/>
</dbReference>
<dbReference type="GO" id="GO:0016791">
    <property type="term" value="F:phosphatase activity"/>
    <property type="evidence" value="ECO:0007669"/>
    <property type="project" value="TreeGrafter"/>
</dbReference>
<dbReference type="EMBL" id="JAGYPG010000002">
    <property type="protein sequence ID" value="MBS4196519.1"/>
    <property type="molecule type" value="Genomic_DNA"/>
</dbReference>
<dbReference type="InterPro" id="IPR036412">
    <property type="entry name" value="HAD-like_sf"/>
</dbReference>
<organism evidence="5 6">
    <name type="scientific">Lederbergia citri</name>
    <dbReference type="NCBI Taxonomy" id="2833580"/>
    <lineage>
        <taxon>Bacteria</taxon>
        <taxon>Bacillati</taxon>
        <taxon>Bacillota</taxon>
        <taxon>Bacilli</taxon>
        <taxon>Bacillales</taxon>
        <taxon>Bacillaceae</taxon>
        <taxon>Lederbergia</taxon>
    </lineage>
</organism>
<evidence type="ECO:0000313" key="5">
    <source>
        <dbReference type="EMBL" id="MBS4196519.1"/>
    </source>
</evidence>
<sequence length="226" mass="26601">MIKAIIFDLDGTLLDRDSSVKKFIQDQYERLNEYVGNVPHETYVTRFIELDCRGYVWKDKVYQQMVEEFDIQKISWEDLLQDYVEEFKHYCVAFPKLINTLDELKKQVHLGMITNGFGQFQMDNIKALGIEHYFDSILISEWEGMKKPDPEIFRKAAKRLNVSPEECIYVGDHPENDVKGAQLSGMIGVWKRDSGWQNVEADYIIDDLQELIKILKKKENEHDIQV</sequence>
<protein>
    <submittedName>
        <fullName evidence="5">HAD family hydrolase</fullName>
    </submittedName>
</protein>
<keyword evidence="2" id="KW-0479">Metal-binding</keyword>
<dbReference type="NCBIfam" id="TIGR01509">
    <property type="entry name" value="HAD-SF-IA-v3"/>
    <property type="match status" value="1"/>
</dbReference>
<dbReference type="Pfam" id="PF13419">
    <property type="entry name" value="HAD_2"/>
    <property type="match status" value="1"/>
</dbReference>
<dbReference type="AlphaFoldDB" id="A0A942YI38"/>
<dbReference type="SUPFAM" id="SSF56784">
    <property type="entry name" value="HAD-like"/>
    <property type="match status" value="1"/>
</dbReference>